<sequence>MNKDMRVNRVLSLGLAVILTLGLGTPAVAAPQPAQGTALVSSAAKAKITKKTNSKLTMRKTPSTKAASVLVIPKNTTLSVSRSSSGWDQVSYKSKTGWVPAKQLTPVKAQTKPTPKTVVYRYLKSFQSLRQKPAAASTSLTGVIRKTKVQRLGSSGSWTRIKVGRSIGFVPTNQLSSAMPAAVYKYSKSKQPLFQKNSSKSKKLANVASGAKVEWFRTSGSWAHVSVSGTKGWISAAQLSNTKPVNAKIIGSRWLIADTVLREGNWNKTKSLGTVRAGEKLGLFLTKGSWSKVRTTRGTGWVPTANLTSRAFKAIPATPRWVVKNTTLRTGASSTTGKKASVSAREKVTLYGTSNGWSRVKTSKGLGWISSKDLSANKPVNDVLKGNRWAISSVAVRASTSSKAKSLGTIRPGSKVGFYRSSGSWSKIKTGQVIGWVPSTTLIDKTYLPLNNVKRWATTNVNLREGSSTSFRSLGVVPKNQQVTAHGTANGWTRVTTTQGVGWVSSTYVTSNQPQAPVPDKQQVFRWTTANVNLRAGGGVEHRSLGVVPMGEKVTFLKMSNGWSQIKSSQGTGWVSAKYLATKAPVSLQPDAQRVLKAIDHRFGDTVSNIHTIRSGSVGHSAGKAVDLMIRDYKNKTRIAQGDKIAQFLLDNREQLGVYYLIWQDQIWLPGSGWNEYSASGKYGTQFTNKWNDTTKHMDHIHVEVYGDSGSDGRLN</sequence>
<dbReference type="InterPro" id="IPR052354">
    <property type="entry name" value="Cell_Wall_Dynamics_Protein"/>
</dbReference>
<gene>
    <name evidence="3" type="ORF">GCM10007173_02430</name>
</gene>
<protein>
    <recommendedName>
        <fullName evidence="2">SH3b domain-containing protein</fullName>
    </recommendedName>
</protein>
<organism evidence="3 4">
    <name type="scientific">Glutamicibacter ardleyensis</name>
    <dbReference type="NCBI Taxonomy" id="225894"/>
    <lineage>
        <taxon>Bacteria</taxon>
        <taxon>Bacillati</taxon>
        <taxon>Actinomycetota</taxon>
        <taxon>Actinomycetes</taxon>
        <taxon>Micrococcales</taxon>
        <taxon>Micrococcaceae</taxon>
        <taxon>Glutamicibacter</taxon>
    </lineage>
</organism>
<dbReference type="InterPro" id="IPR058593">
    <property type="entry name" value="ARB_07466-like_C"/>
</dbReference>
<evidence type="ECO:0000313" key="4">
    <source>
        <dbReference type="Proteomes" id="UP000606115"/>
    </source>
</evidence>
<reference evidence="4" key="1">
    <citation type="journal article" date="2019" name="Int. J. Syst. Evol. Microbiol.">
        <title>The Global Catalogue of Microorganisms (GCM) 10K type strain sequencing project: providing services to taxonomists for standard genome sequencing and annotation.</title>
        <authorList>
            <consortium name="The Broad Institute Genomics Platform"/>
            <consortium name="The Broad Institute Genome Sequencing Center for Infectious Disease"/>
            <person name="Wu L."/>
            <person name="Ma J."/>
        </authorList>
    </citation>
    <scope>NUCLEOTIDE SEQUENCE [LARGE SCALE GENOMIC DNA]</scope>
    <source>
        <strain evidence="4">CGMCC 1.3685</strain>
    </source>
</reference>
<dbReference type="EMBL" id="BMKX01000001">
    <property type="protein sequence ID" value="GGJ47373.1"/>
    <property type="molecule type" value="Genomic_DNA"/>
</dbReference>
<feature type="domain" description="SH3b" evidence="2">
    <location>
        <begin position="43"/>
        <end position="108"/>
    </location>
</feature>
<feature type="signal peptide" evidence="1">
    <location>
        <begin position="1"/>
        <end position="29"/>
    </location>
</feature>
<evidence type="ECO:0000313" key="3">
    <source>
        <dbReference type="EMBL" id="GGJ47373.1"/>
    </source>
</evidence>
<comment type="caution">
    <text evidence="3">The sequence shown here is derived from an EMBL/GenBank/DDBJ whole genome shotgun (WGS) entry which is preliminary data.</text>
</comment>
<feature type="chain" id="PRO_5046536261" description="SH3b domain-containing protein" evidence="1">
    <location>
        <begin position="30"/>
        <end position="716"/>
    </location>
</feature>
<feature type="domain" description="SH3b" evidence="2">
    <location>
        <begin position="522"/>
        <end position="584"/>
    </location>
</feature>
<dbReference type="InterPro" id="IPR003646">
    <property type="entry name" value="SH3-like_bac-type"/>
</dbReference>
<dbReference type="PANTHER" id="PTHR34408">
    <property type="entry name" value="FAMILY PROTEIN, PUTATIVE-RELATED"/>
    <property type="match status" value="1"/>
</dbReference>
<dbReference type="Pfam" id="PF08239">
    <property type="entry name" value="SH3_3"/>
    <property type="match status" value="5"/>
</dbReference>
<proteinExistence type="predicted"/>
<dbReference type="Pfam" id="PF26571">
    <property type="entry name" value="VldE"/>
    <property type="match status" value="1"/>
</dbReference>
<dbReference type="SMART" id="SM00287">
    <property type="entry name" value="SH3b"/>
    <property type="match status" value="6"/>
</dbReference>
<dbReference type="PANTHER" id="PTHR34408:SF1">
    <property type="entry name" value="GLYCOSYL HYDROLASE FAMILY 19 DOMAIN-CONTAINING PROTEIN HI_1415"/>
    <property type="match status" value="1"/>
</dbReference>
<accession>A0ABQ2D896</accession>
<dbReference type="Gene3D" id="2.30.30.40">
    <property type="entry name" value="SH3 Domains"/>
    <property type="match status" value="6"/>
</dbReference>
<keyword evidence="1" id="KW-0732">Signal</keyword>
<keyword evidence="4" id="KW-1185">Reference proteome</keyword>
<evidence type="ECO:0000256" key="1">
    <source>
        <dbReference type="SAM" id="SignalP"/>
    </source>
</evidence>
<name>A0ABQ2D896_9MICC</name>
<dbReference type="PROSITE" id="PS51781">
    <property type="entry name" value="SH3B"/>
    <property type="match status" value="2"/>
</dbReference>
<dbReference type="Proteomes" id="UP000606115">
    <property type="component" value="Unassembled WGS sequence"/>
</dbReference>
<evidence type="ECO:0000259" key="2">
    <source>
        <dbReference type="PROSITE" id="PS51781"/>
    </source>
</evidence>